<dbReference type="InterPro" id="IPR016191">
    <property type="entry name" value="Ribonuclease/ribotoxin"/>
</dbReference>
<evidence type="ECO:0000313" key="3">
    <source>
        <dbReference type="EMBL" id="MBA2227603.1"/>
    </source>
</evidence>
<dbReference type="GO" id="GO:0003723">
    <property type="term" value="F:RNA binding"/>
    <property type="evidence" value="ECO:0007669"/>
    <property type="project" value="InterPro"/>
</dbReference>
<comment type="caution">
    <text evidence="3">The sequence shown here is derived from an EMBL/GenBank/DDBJ whole genome shotgun (WGS) entry which is preliminary data.</text>
</comment>
<dbReference type="Pfam" id="PF00545">
    <property type="entry name" value="Ribonuclease"/>
    <property type="match status" value="1"/>
</dbReference>
<proteinExistence type="predicted"/>
<evidence type="ECO:0000256" key="1">
    <source>
        <dbReference type="ARBA" id="ARBA00022722"/>
    </source>
</evidence>
<organism evidence="3 4">
    <name type="scientific">Thermogemmata fonticola</name>
    <dbReference type="NCBI Taxonomy" id="2755323"/>
    <lineage>
        <taxon>Bacteria</taxon>
        <taxon>Pseudomonadati</taxon>
        <taxon>Planctomycetota</taxon>
        <taxon>Planctomycetia</taxon>
        <taxon>Gemmatales</taxon>
        <taxon>Gemmataceae</taxon>
        <taxon>Thermogemmata</taxon>
    </lineage>
</organism>
<dbReference type="EMBL" id="JACEFB010000016">
    <property type="protein sequence ID" value="MBA2227603.1"/>
    <property type="molecule type" value="Genomic_DNA"/>
</dbReference>
<dbReference type="SUPFAM" id="SSF53933">
    <property type="entry name" value="Microbial ribonucleases"/>
    <property type="match status" value="1"/>
</dbReference>
<name>A0A7V9AD35_9BACT</name>
<keyword evidence="1" id="KW-0540">Nuclease</keyword>
<dbReference type="AlphaFoldDB" id="A0A7V9AD35"/>
<evidence type="ECO:0000256" key="2">
    <source>
        <dbReference type="ARBA" id="ARBA00022801"/>
    </source>
</evidence>
<dbReference type="InterPro" id="IPR000026">
    <property type="entry name" value="N1-like"/>
</dbReference>
<dbReference type="Proteomes" id="UP000542342">
    <property type="component" value="Unassembled WGS sequence"/>
</dbReference>
<evidence type="ECO:0000313" key="4">
    <source>
        <dbReference type="Proteomes" id="UP000542342"/>
    </source>
</evidence>
<reference evidence="3 4" key="1">
    <citation type="submission" date="2020-07" db="EMBL/GenBank/DDBJ databases">
        <title>Thermogemmata thermophila gen. nov., sp. nov., a novel moderate thermophilic planctomycete from a Kamchatka hot spring.</title>
        <authorList>
            <person name="Elcheninov A.G."/>
            <person name="Podosokorskaya O.A."/>
            <person name="Kovaleva O.L."/>
            <person name="Novikov A."/>
            <person name="Bonch-Osmolovskaya E.A."/>
            <person name="Toshchakov S.V."/>
            <person name="Kublanov I.V."/>
        </authorList>
    </citation>
    <scope>NUCLEOTIDE SEQUENCE [LARGE SCALE GENOMIC DNA]</scope>
    <source>
        <strain evidence="3 4">2918</strain>
    </source>
</reference>
<protein>
    <submittedName>
        <fullName evidence="3">Ribonuclease</fullName>
    </submittedName>
</protein>
<gene>
    <name evidence="3" type="ORF">H0921_15705</name>
</gene>
<dbReference type="GO" id="GO:0004521">
    <property type="term" value="F:RNA endonuclease activity"/>
    <property type="evidence" value="ECO:0007669"/>
    <property type="project" value="InterPro"/>
</dbReference>
<sequence length="135" mass="14951">MAMVPAGRQLVTTSETAVPRQPIVPSRTVRFVHGVTIKDIRTGKVLTGIVDLQLTLDRIRAGIRFPHCNDGGIFKNKPLPGKTTPELPVKPYGYYREYVPPTPGISGPGPQRLVVGQGGEIYYIPDHYRTFIRVD</sequence>
<dbReference type="Gene3D" id="3.10.450.30">
    <property type="entry name" value="Microbial ribonucleases"/>
    <property type="match status" value="1"/>
</dbReference>
<keyword evidence="4" id="KW-1185">Reference proteome</keyword>
<dbReference type="GO" id="GO:0016787">
    <property type="term" value="F:hydrolase activity"/>
    <property type="evidence" value="ECO:0007669"/>
    <property type="project" value="UniProtKB-KW"/>
</dbReference>
<accession>A0A7V9AD35</accession>
<keyword evidence="2" id="KW-0378">Hydrolase</keyword>